<name>A0A0G1VIC4_9BACT</name>
<feature type="compositionally biased region" description="Polar residues" evidence="1">
    <location>
        <begin position="63"/>
        <end position="75"/>
    </location>
</feature>
<dbReference type="STRING" id="1618342.UY40_C0002G0031"/>
<gene>
    <name evidence="3" type="ORF">UY40_C0002G0031</name>
</gene>
<accession>A0A0G1VIC4</accession>
<evidence type="ECO:0000256" key="1">
    <source>
        <dbReference type="SAM" id="MobiDB-lite"/>
    </source>
</evidence>
<comment type="caution">
    <text evidence="3">The sequence shown here is derived from an EMBL/GenBank/DDBJ whole genome shotgun (WGS) entry which is preliminary data.</text>
</comment>
<dbReference type="Gene3D" id="3.40.1000.10">
    <property type="entry name" value="Mog1/PsbP, alpha/beta/alpha sandwich"/>
    <property type="match status" value="1"/>
</dbReference>
<keyword evidence="2" id="KW-0812">Transmembrane</keyword>
<feature type="region of interest" description="Disordered" evidence="1">
    <location>
        <begin position="58"/>
        <end position="90"/>
    </location>
</feature>
<dbReference type="Proteomes" id="UP000034119">
    <property type="component" value="Unassembled WGS sequence"/>
</dbReference>
<protein>
    <submittedName>
        <fullName evidence="3">Uncharacterized protein</fullName>
    </submittedName>
</protein>
<dbReference type="AlphaFoldDB" id="A0A0G1VIC4"/>
<evidence type="ECO:0000313" key="4">
    <source>
        <dbReference type="Proteomes" id="UP000034119"/>
    </source>
</evidence>
<dbReference type="EMBL" id="LCPW01000002">
    <property type="protein sequence ID" value="KKW06181.1"/>
    <property type="molecule type" value="Genomic_DNA"/>
</dbReference>
<evidence type="ECO:0000313" key="3">
    <source>
        <dbReference type="EMBL" id="KKW06181.1"/>
    </source>
</evidence>
<evidence type="ECO:0000256" key="2">
    <source>
        <dbReference type="SAM" id="Phobius"/>
    </source>
</evidence>
<feature type="transmembrane region" description="Helical" evidence="2">
    <location>
        <begin position="16"/>
        <end position="39"/>
    </location>
</feature>
<organism evidence="3 4">
    <name type="scientific">candidate division CPR1 bacterium GW2011_GWC1_49_13</name>
    <dbReference type="NCBI Taxonomy" id="1618342"/>
    <lineage>
        <taxon>Bacteria</taxon>
        <taxon>candidate division CPR1</taxon>
    </lineage>
</organism>
<keyword evidence="2" id="KW-1133">Transmembrane helix</keyword>
<sequence length="215" mass="23956">MRNLPLEYKAIMRRGFVPVAVVIALTIVTVIISGGLLAWKTPYLDQYLPESIKNSLNKSSKNENGIQKTSNTQGPNGEEPETITEDSTKSWNNYTNTELGFSFKYPADWEQLVHTGTLISVSSGESKNTLNFYQNFQGGREEPISFEEKYYEISNGAKAYATVYYGLNGDINSVVVDGTFYPELPGIMFVYSFDRGSSSNGLETLSLILSTFVIF</sequence>
<proteinExistence type="predicted"/>
<reference evidence="3 4" key="1">
    <citation type="journal article" date="2015" name="Nature">
        <title>rRNA introns, odd ribosomes, and small enigmatic genomes across a large radiation of phyla.</title>
        <authorList>
            <person name="Brown C.T."/>
            <person name="Hug L.A."/>
            <person name="Thomas B.C."/>
            <person name="Sharon I."/>
            <person name="Castelle C.J."/>
            <person name="Singh A."/>
            <person name="Wilkins M.J."/>
            <person name="Williams K.H."/>
            <person name="Banfield J.F."/>
        </authorList>
    </citation>
    <scope>NUCLEOTIDE SEQUENCE [LARGE SCALE GENOMIC DNA]</scope>
</reference>
<keyword evidence="2" id="KW-0472">Membrane</keyword>